<dbReference type="PROSITE" id="PS50122">
    <property type="entry name" value="CHEB"/>
    <property type="match status" value="1"/>
</dbReference>
<dbReference type="EC" id="3.5.1.44" evidence="5"/>
<comment type="catalytic activity">
    <reaction evidence="5">
        <text>L-glutaminyl-[protein] + H2O = L-glutamyl-[protein] + NH4(+)</text>
        <dbReference type="Rhea" id="RHEA:16441"/>
        <dbReference type="Rhea" id="RHEA-COMP:10207"/>
        <dbReference type="Rhea" id="RHEA-COMP:10208"/>
        <dbReference type="ChEBI" id="CHEBI:15377"/>
        <dbReference type="ChEBI" id="CHEBI:28938"/>
        <dbReference type="ChEBI" id="CHEBI:29973"/>
        <dbReference type="ChEBI" id="CHEBI:30011"/>
        <dbReference type="EC" id="3.5.1.44"/>
    </reaction>
</comment>
<dbReference type="GO" id="GO:0008168">
    <property type="term" value="F:methyltransferase activity"/>
    <property type="evidence" value="ECO:0007669"/>
    <property type="project" value="UniProtKB-KW"/>
</dbReference>
<feature type="active site" evidence="5 6">
    <location>
        <position position="162"/>
    </location>
</feature>
<dbReference type="Pfam" id="PF00072">
    <property type="entry name" value="Response_reg"/>
    <property type="match status" value="1"/>
</dbReference>
<comment type="catalytic activity">
    <reaction evidence="4 5">
        <text>[protein]-L-glutamate 5-O-methyl ester + H2O = L-glutamyl-[protein] + methanol + H(+)</text>
        <dbReference type="Rhea" id="RHEA:23236"/>
        <dbReference type="Rhea" id="RHEA-COMP:10208"/>
        <dbReference type="Rhea" id="RHEA-COMP:10311"/>
        <dbReference type="ChEBI" id="CHEBI:15377"/>
        <dbReference type="ChEBI" id="CHEBI:15378"/>
        <dbReference type="ChEBI" id="CHEBI:17790"/>
        <dbReference type="ChEBI" id="CHEBI:29973"/>
        <dbReference type="ChEBI" id="CHEBI:82795"/>
        <dbReference type="EC" id="3.1.1.61"/>
    </reaction>
</comment>
<evidence type="ECO:0000313" key="11">
    <source>
        <dbReference type="Proteomes" id="UP001524383"/>
    </source>
</evidence>
<dbReference type="Proteomes" id="UP001524383">
    <property type="component" value="Unassembled WGS sequence"/>
</dbReference>
<accession>A0ABD4TKX6</accession>
<comment type="function">
    <text evidence="5">Involved in chemotaxis. Part of a chemotaxis signal transduction system that modulates chemotaxis in response to various stimuli. Catalyzes the demethylation of specific methylglutamate residues introduced into the chemoreceptors (methyl-accepting chemotaxis proteins or MCP) by CheR. Also mediates the irreversible deamidation of specific glutamine residues to glutamic acid.</text>
</comment>
<organism evidence="10 11">
    <name type="scientific">Methanocalculus taiwanensis</name>
    <dbReference type="NCBI Taxonomy" id="106207"/>
    <lineage>
        <taxon>Archaea</taxon>
        <taxon>Methanobacteriati</taxon>
        <taxon>Methanobacteriota</taxon>
        <taxon>Stenosarchaea group</taxon>
        <taxon>Methanomicrobia</taxon>
        <taxon>Methanomicrobiales</taxon>
        <taxon>Methanocalculaceae</taxon>
        <taxon>Methanocalculus</taxon>
    </lineage>
</organism>
<keyword evidence="5 7" id="KW-0597">Phosphoprotein</keyword>
<dbReference type="PANTHER" id="PTHR42872">
    <property type="entry name" value="PROTEIN-GLUTAMATE METHYLESTERASE/PROTEIN-GLUTAMINE GLUTAMINASE"/>
    <property type="match status" value="1"/>
</dbReference>
<evidence type="ECO:0000256" key="6">
    <source>
        <dbReference type="PROSITE-ProRule" id="PRU00050"/>
    </source>
</evidence>
<feature type="domain" description="Response regulatory" evidence="8">
    <location>
        <begin position="3"/>
        <end position="123"/>
    </location>
</feature>
<evidence type="ECO:0000256" key="3">
    <source>
        <dbReference type="ARBA" id="ARBA00022801"/>
    </source>
</evidence>
<feature type="domain" description="CheB-type methylesterase" evidence="9">
    <location>
        <begin position="150"/>
        <end position="348"/>
    </location>
</feature>
<dbReference type="Gene3D" id="3.40.50.180">
    <property type="entry name" value="Methylesterase CheB, C-terminal domain"/>
    <property type="match status" value="1"/>
</dbReference>
<dbReference type="GO" id="GO:0005737">
    <property type="term" value="C:cytoplasm"/>
    <property type="evidence" value="ECO:0007669"/>
    <property type="project" value="UniProtKB-SubCell"/>
</dbReference>
<dbReference type="RefSeq" id="WP_255331868.1">
    <property type="nucleotide sequence ID" value="NZ_VOTZ01000004.1"/>
</dbReference>
<dbReference type="EMBL" id="VOTZ01000004">
    <property type="protein sequence ID" value="MCQ1537935.1"/>
    <property type="molecule type" value="Genomic_DNA"/>
</dbReference>
<proteinExistence type="inferred from homology"/>
<comment type="caution">
    <text evidence="10">The sequence shown here is derived from an EMBL/GenBank/DDBJ whole genome shotgun (WGS) entry which is preliminary data.</text>
</comment>
<feature type="active site" evidence="5 6">
    <location>
        <position position="189"/>
    </location>
</feature>
<name>A0ABD4TKX6_9EURY</name>
<evidence type="ECO:0000313" key="10">
    <source>
        <dbReference type="EMBL" id="MCQ1537935.1"/>
    </source>
</evidence>
<dbReference type="GO" id="GO:0006935">
    <property type="term" value="P:chemotaxis"/>
    <property type="evidence" value="ECO:0007669"/>
    <property type="project" value="UniProtKB-UniRule"/>
</dbReference>
<dbReference type="InterPro" id="IPR000673">
    <property type="entry name" value="Sig_transdc_resp-reg_Me-estase"/>
</dbReference>
<dbReference type="InterPro" id="IPR008248">
    <property type="entry name" value="CheB-like"/>
</dbReference>
<comment type="subcellular location">
    <subcellularLocation>
        <location evidence="5">Cytoplasm</location>
    </subcellularLocation>
</comment>
<dbReference type="AlphaFoldDB" id="A0ABD4TKX6"/>
<protein>
    <recommendedName>
        <fullName evidence="5">Protein-glutamate methylesterase/protein-glutamine glutaminase</fullName>
        <ecNumber evidence="5">3.1.1.61</ecNumber>
        <ecNumber evidence="5">3.5.1.44</ecNumber>
    </recommendedName>
</protein>
<reference evidence="10 11" key="1">
    <citation type="submission" date="2019-08" db="EMBL/GenBank/DDBJ databases">
        <authorList>
            <person name="Chen S.-C."/>
            <person name="Lai M.-C."/>
            <person name="You Y.-T."/>
        </authorList>
    </citation>
    <scope>NUCLEOTIDE SEQUENCE [LARGE SCALE GENOMIC DNA]</scope>
    <source>
        <strain evidence="10 11">P2F9704a</strain>
    </source>
</reference>
<dbReference type="InterPro" id="IPR001789">
    <property type="entry name" value="Sig_transdc_resp-reg_receiver"/>
</dbReference>
<keyword evidence="11" id="KW-1185">Reference proteome</keyword>
<dbReference type="Pfam" id="PF01339">
    <property type="entry name" value="CheB_methylest"/>
    <property type="match status" value="1"/>
</dbReference>
<comment type="similarity">
    <text evidence="5">Belongs to the CheB family.</text>
</comment>
<keyword evidence="2 5" id="KW-0145">Chemotaxis</keyword>
<dbReference type="PIRSF" id="PIRSF000876">
    <property type="entry name" value="RR_chemtxs_CheB"/>
    <property type="match status" value="1"/>
</dbReference>
<dbReference type="GO" id="GO:0032259">
    <property type="term" value="P:methylation"/>
    <property type="evidence" value="ECO:0007669"/>
    <property type="project" value="UniProtKB-KW"/>
</dbReference>
<dbReference type="SUPFAM" id="SSF52172">
    <property type="entry name" value="CheY-like"/>
    <property type="match status" value="1"/>
</dbReference>
<keyword evidence="3 5" id="KW-0378">Hydrolase</keyword>
<keyword evidence="1 5" id="KW-0963">Cytoplasm</keyword>
<dbReference type="HAMAP" id="MF_00099">
    <property type="entry name" value="CheB_chemtxs"/>
    <property type="match status" value="1"/>
</dbReference>
<dbReference type="GO" id="GO:0008984">
    <property type="term" value="F:protein-glutamate methylesterase activity"/>
    <property type="evidence" value="ECO:0007669"/>
    <property type="project" value="UniProtKB-UniRule"/>
</dbReference>
<evidence type="ECO:0000256" key="5">
    <source>
        <dbReference type="HAMAP-Rule" id="MF_00099"/>
    </source>
</evidence>
<keyword evidence="10" id="KW-0489">Methyltransferase</keyword>
<dbReference type="NCBIfam" id="NF001965">
    <property type="entry name" value="PRK00742.1"/>
    <property type="match status" value="1"/>
</dbReference>
<sequence>MITVLIIDDSVFMRTILKDIIGRDPEIEILGTAVDGIDALAKIERLEPDIITLDIEMPRMNGIEVLQKLRRANFAKKPKILMLSSLTAEGAEMTLTAIRLGASDFLLKPTDLRKVRSIEEDVVSKIKHLISLPKTIVKKPQSRTGLAPSEAKADTLVLIGSSAGGPQMLDTLLSMLPPDLGAGVVVTQHMPVGFTAALAERFNRICPLDVKETENGDLIQNNRVLLSKAGYHTIITNALTTPGKIAGKIVHSSGQPMHGVKPAVDKTFISASKIYGKNIVSVILSGMGNDGGAGMLAIREAGGRTFVVREDECLVYGMARSALEHNAVQETYSLNKMADEIHRAVRRIGG</sequence>
<comment type="domain">
    <text evidence="5">Contains a C-terminal catalytic domain, and an N-terminal region which modulates catalytic activity.</text>
</comment>
<dbReference type="Gene3D" id="3.40.50.2300">
    <property type="match status" value="1"/>
</dbReference>
<keyword evidence="10" id="KW-0808">Transferase</keyword>
<evidence type="ECO:0000256" key="4">
    <source>
        <dbReference type="ARBA" id="ARBA00048267"/>
    </source>
</evidence>
<gene>
    <name evidence="5 10" type="primary">cheB</name>
    <name evidence="10" type="ORF">FTO68_02885</name>
</gene>
<evidence type="ECO:0000256" key="7">
    <source>
        <dbReference type="PROSITE-ProRule" id="PRU00169"/>
    </source>
</evidence>
<dbReference type="PROSITE" id="PS50110">
    <property type="entry name" value="RESPONSE_REGULATORY"/>
    <property type="match status" value="1"/>
</dbReference>
<evidence type="ECO:0000256" key="1">
    <source>
        <dbReference type="ARBA" id="ARBA00022490"/>
    </source>
</evidence>
<evidence type="ECO:0000256" key="2">
    <source>
        <dbReference type="ARBA" id="ARBA00022500"/>
    </source>
</evidence>
<comment type="PTM">
    <text evidence="5">Phosphorylated by CheA. Phosphorylation of the N-terminal regulatory domain activates the methylesterase activity.</text>
</comment>
<dbReference type="SMART" id="SM00448">
    <property type="entry name" value="REC"/>
    <property type="match status" value="1"/>
</dbReference>
<dbReference type="CDD" id="cd16432">
    <property type="entry name" value="CheB_Rec"/>
    <property type="match status" value="1"/>
</dbReference>
<dbReference type="PANTHER" id="PTHR42872:SF6">
    <property type="entry name" value="PROTEIN-GLUTAMATE METHYLESTERASE_PROTEIN-GLUTAMINE GLUTAMINASE"/>
    <property type="match status" value="1"/>
</dbReference>
<evidence type="ECO:0000259" key="9">
    <source>
        <dbReference type="PROSITE" id="PS50122"/>
    </source>
</evidence>
<dbReference type="GO" id="GO:0050568">
    <property type="term" value="F:protein-glutamine glutaminase activity"/>
    <property type="evidence" value="ECO:0007669"/>
    <property type="project" value="UniProtKB-UniRule"/>
</dbReference>
<dbReference type="CDD" id="cd17541">
    <property type="entry name" value="REC_CheB-like"/>
    <property type="match status" value="1"/>
</dbReference>
<dbReference type="SUPFAM" id="SSF52738">
    <property type="entry name" value="Methylesterase CheB, C-terminal domain"/>
    <property type="match status" value="1"/>
</dbReference>
<dbReference type="InterPro" id="IPR035909">
    <property type="entry name" value="CheB_C"/>
</dbReference>
<feature type="active site" evidence="5 6">
    <location>
        <position position="290"/>
    </location>
</feature>
<evidence type="ECO:0000259" key="8">
    <source>
        <dbReference type="PROSITE" id="PS50110"/>
    </source>
</evidence>
<dbReference type="GO" id="GO:0000160">
    <property type="term" value="P:phosphorelay signal transduction system"/>
    <property type="evidence" value="ECO:0007669"/>
    <property type="project" value="UniProtKB-UniRule"/>
</dbReference>
<dbReference type="EC" id="3.1.1.61" evidence="5"/>
<dbReference type="InterPro" id="IPR011006">
    <property type="entry name" value="CheY-like_superfamily"/>
</dbReference>
<feature type="modified residue" description="4-aspartylphosphate" evidence="5 7">
    <location>
        <position position="54"/>
    </location>
</feature>